<organism evidence="1 2">
    <name type="scientific">Brachionus plicatilis</name>
    <name type="common">Marine rotifer</name>
    <name type="synonym">Brachionus muelleri</name>
    <dbReference type="NCBI Taxonomy" id="10195"/>
    <lineage>
        <taxon>Eukaryota</taxon>
        <taxon>Metazoa</taxon>
        <taxon>Spiralia</taxon>
        <taxon>Gnathifera</taxon>
        <taxon>Rotifera</taxon>
        <taxon>Eurotatoria</taxon>
        <taxon>Monogononta</taxon>
        <taxon>Pseudotrocha</taxon>
        <taxon>Ploima</taxon>
        <taxon>Brachionidae</taxon>
        <taxon>Brachionus</taxon>
    </lineage>
</organism>
<comment type="caution">
    <text evidence="1">The sequence shown here is derived from an EMBL/GenBank/DDBJ whole genome shotgun (WGS) entry which is preliminary data.</text>
</comment>
<dbReference type="AlphaFoldDB" id="A0A3M7PY60"/>
<dbReference type="EMBL" id="REGN01008264">
    <property type="protein sequence ID" value="RNA04020.1"/>
    <property type="molecule type" value="Genomic_DNA"/>
</dbReference>
<gene>
    <name evidence="1" type="ORF">BpHYR1_012898</name>
</gene>
<proteinExistence type="predicted"/>
<name>A0A3M7PY60_BRAPC</name>
<evidence type="ECO:0000313" key="1">
    <source>
        <dbReference type="EMBL" id="RNA04020.1"/>
    </source>
</evidence>
<dbReference type="Proteomes" id="UP000276133">
    <property type="component" value="Unassembled WGS sequence"/>
</dbReference>
<accession>A0A3M7PY60</accession>
<keyword evidence="2" id="KW-1185">Reference proteome</keyword>
<reference evidence="1 2" key="1">
    <citation type="journal article" date="2018" name="Sci. Rep.">
        <title>Genomic signatures of local adaptation to the degree of environmental predictability in rotifers.</title>
        <authorList>
            <person name="Franch-Gras L."/>
            <person name="Hahn C."/>
            <person name="Garcia-Roger E.M."/>
            <person name="Carmona M.J."/>
            <person name="Serra M."/>
            <person name="Gomez A."/>
        </authorList>
    </citation>
    <scope>NUCLEOTIDE SEQUENCE [LARGE SCALE GENOMIC DNA]</scope>
    <source>
        <strain evidence="1">HYR1</strain>
    </source>
</reference>
<protein>
    <submittedName>
        <fullName evidence="1">Uncharacterized protein</fullName>
    </submittedName>
</protein>
<evidence type="ECO:0000313" key="2">
    <source>
        <dbReference type="Proteomes" id="UP000276133"/>
    </source>
</evidence>
<sequence length="79" mass="9060">MTVIQQIWKESEIKNKIWGSKALYASNETRDNATNVKPRDCSFLPKSITALSIVCPCDLWIVRAYANRIGYCVLYEFAL</sequence>